<dbReference type="Proteomes" id="UP000008810">
    <property type="component" value="Chromosome 4"/>
</dbReference>
<proteinExistence type="predicted"/>
<reference evidence="1 2" key="1">
    <citation type="journal article" date="2010" name="Nature">
        <title>Genome sequencing and analysis of the model grass Brachypodium distachyon.</title>
        <authorList>
            <consortium name="International Brachypodium Initiative"/>
        </authorList>
    </citation>
    <scope>NUCLEOTIDE SEQUENCE [LARGE SCALE GENOMIC DNA]</scope>
    <source>
        <strain evidence="1 2">Bd21</strain>
    </source>
</reference>
<evidence type="ECO:0000313" key="1">
    <source>
        <dbReference type="EMBL" id="PNT65003.1"/>
    </source>
</evidence>
<keyword evidence="3" id="KW-1185">Reference proteome</keyword>
<dbReference type="Gramene" id="PNT65003">
    <property type="protein sequence ID" value="PNT65003"/>
    <property type="gene ID" value="BRADI_4g35873v3"/>
</dbReference>
<dbReference type="AlphaFoldDB" id="A0A2K2CSL7"/>
<protein>
    <submittedName>
        <fullName evidence="1 2">Uncharacterized protein</fullName>
    </submittedName>
</protein>
<dbReference type="EnsemblPlants" id="PNT65003">
    <property type="protein sequence ID" value="PNT65003"/>
    <property type="gene ID" value="BRADI_4g35873v3"/>
</dbReference>
<dbReference type="EMBL" id="CM000883">
    <property type="protein sequence ID" value="PNT65003.1"/>
    <property type="molecule type" value="Genomic_DNA"/>
</dbReference>
<gene>
    <name evidence="1" type="ORF">BRADI_4g35873v3</name>
</gene>
<sequence>MLPNLKLFISRTNPSLGHHRKNDAREQHLSSSNMARFDLRVPHILGHVLSVLRLDVYGSTMLTRIRTTAMKWNNMFDF</sequence>
<accession>A0A2K2CSL7</accession>
<organism evidence="1">
    <name type="scientific">Brachypodium distachyon</name>
    <name type="common">Purple false brome</name>
    <name type="synonym">Trachynia distachya</name>
    <dbReference type="NCBI Taxonomy" id="15368"/>
    <lineage>
        <taxon>Eukaryota</taxon>
        <taxon>Viridiplantae</taxon>
        <taxon>Streptophyta</taxon>
        <taxon>Embryophyta</taxon>
        <taxon>Tracheophyta</taxon>
        <taxon>Spermatophyta</taxon>
        <taxon>Magnoliopsida</taxon>
        <taxon>Liliopsida</taxon>
        <taxon>Poales</taxon>
        <taxon>Poaceae</taxon>
        <taxon>BOP clade</taxon>
        <taxon>Pooideae</taxon>
        <taxon>Stipodae</taxon>
        <taxon>Brachypodieae</taxon>
        <taxon>Brachypodium</taxon>
    </lineage>
</organism>
<reference evidence="1" key="2">
    <citation type="submission" date="2017-06" db="EMBL/GenBank/DDBJ databases">
        <title>WGS assembly of Brachypodium distachyon.</title>
        <authorList>
            <consortium name="The International Brachypodium Initiative"/>
            <person name="Lucas S."/>
            <person name="Harmon-Smith M."/>
            <person name="Lail K."/>
            <person name="Tice H."/>
            <person name="Grimwood J."/>
            <person name="Bruce D."/>
            <person name="Barry K."/>
            <person name="Shu S."/>
            <person name="Lindquist E."/>
            <person name="Wang M."/>
            <person name="Pitluck S."/>
            <person name="Vogel J.P."/>
            <person name="Garvin D.F."/>
            <person name="Mockler T.C."/>
            <person name="Schmutz J."/>
            <person name="Rokhsar D."/>
            <person name="Bevan M.W."/>
        </authorList>
    </citation>
    <scope>NUCLEOTIDE SEQUENCE</scope>
    <source>
        <strain evidence="1">Bd21</strain>
    </source>
</reference>
<reference evidence="2" key="3">
    <citation type="submission" date="2018-08" db="UniProtKB">
        <authorList>
            <consortium name="EnsemblPlants"/>
        </authorList>
    </citation>
    <scope>IDENTIFICATION</scope>
    <source>
        <strain evidence="2">cv. Bd21</strain>
    </source>
</reference>
<name>A0A2K2CSL7_BRADI</name>
<evidence type="ECO:0000313" key="3">
    <source>
        <dbReference type="Proteomes" id="UP000008810"/>
    </source>
</evidence>
<evidence type="ECO:0000313" key="2">
    <source>
        <dbReference type="EnsemblPlants" id="PNT65003"/>
    </source>
</evidence>
<dbReference type="InParanoid" id="A0A2K2CSL7"/>